<keyword evidence="1" id="KW-0472">Membrane</keyword>
<keyword evidence="1" id="KW-0812">Transmembrane</keyword>
<dbReference type="AlphaFoldDB" id="A0A4Q7PNR0"/>
<keyword evidence="1" id="KW-1133">Transmembrane helix</keyword>
<dbReference type="OrthoDB" id="2356457at2"/>
<name>A0A4Q7PNR0_9FIRM</name>
<evidence type="ECO:0000313" key="2">
    <source>
        <dbReference type="EMBL" id="RZT02524.1"/>
    </source>
</evidence>
<dbReference type="Proteomes" id="UP000292927">
    <property type="component" value="Unassembled WGS sequence"/>
</dbReference>
<proteinExistence type="predicted"/>
<evidence type="ECO:0000256" key="1">
    <source>
        <dbReference type="SAM" id="Phobius"/>
    </source>
</evidence>
<gene>
    <name evidence="2" type="ORF">EV209_0643</name>
</gene>
<dbReference type="EMBL" id="SGXF01000001">
    <property type="protein sequence ID" value="RZT02524.1"/>
    <property type="molecule type" value="Genomic_DNA"/>
</dbReference>
<dbReference type="RefSeq" id="WP_130432973.1">
    <property type="nucleotide sequence ID" value="NZ_SGXF01000001.1"/>
</dbReference>
<feature type="transmembrane region" description="Helical" evidence="1">
    <location>
        <begin position="35"/>
        <end position="57"/>
    </location>
</feature>
<evidence type="ECO:0000313" key="3">
    <source>
        <dbReference type="Proteomes" id="UP000292927"/>
    </source>
</evidence>
<organism evidence="2 3">
    <name type="scientific">Cuneatibacter caecimuris</name>
    <dbReference type="NCBI Taxonomy" id="1796618"/>
    <lineage>
        <taxon>Bacteria</taxon>
        <taxon>Bacillati</taxon>
        <taxon>Bacillota</taxon>
        <taxon>Clostridia</taxon>
        <taxon>Lachnospirales</taxon>
        <taxon>Lachnospiraceae</taxon>
        <taxon>Cuneatibacter</taxon>
    </lineage>
</organism>
<accession>A0A4Q7PNR0</accession>
<reference evidence="2 3" key="1">
    <citation type="submission" date="2019-02" db="EMBL/GenBank/DDBJ databases">
        <title>Genomic Encyclopedia of Type Strains, Phase IV (KMG-IV): sequencing the most valuable type-strain genomes for metagenomic binning, comparative biology and taxonomic classification.</title>
        <authorList>
            <person name="Goeker M."/>
        </authorList>
    </citation>
    <scope>NUCLEOTIDE SEQUENCE [LARGE SCALE GENOMIC DNA]</scope>
    <source>
        <strain evidence="2 3">DSM 29486</strain>
    </source>
</reference>
<keyword evidence="3" id="KW-1185">Reference proteome</keyword>
<comment type="caution">
    <text evidence="2">The sequence shown here is derived from an EMBL/GenBank/DDBJ whole genome shotgun (WGS) entry which is preliminary data.</text>
</comment>
<sequence>MTGRQLFSIMGEVEDSMIQEAETYRILKGSRKKKIMGKALIGAAACALLAAGGWLAFRALGAGENGNSLDLPNSHNVAAYYAEPESGNTAMADLPWFTEEELFHGENTDIFRGKVTSLKNIRVEFGEETLEELQYRAVAEIQVDKVYRGSCTPGQTVKVLLPCPAGLALWIEDTKTVSQMEEGTEGIFMPVRYDETDVWKEGDGALQLSDLAEYGFLDGERYAFLEKEGKLIYADWAYPSLESSSGLEDVEALIARQLAEG</sequence>
<protein>
    <submittedName>
        <fullName evidence="2">Uncharacterized protein</fullName>
    </submittedName>
</protein>